<dbReference type="InterPro" id="IPR002347">
    <property type="entry name" value="SDR_fam"/>
</dbReference>
<comment type="similarity">
    <text evidence="1">Belongs to the short-chain dehydrogenases/reductases (SDR) family.</text>
</comment>
<dbReference type="InterPro" id="IPR036291">
    <property type="entry name" value="NAD(P)-bd_dom_sf"/>
</dbReference>
<dbReference type="SUPFAM" id="SSF51735">
    <property type="entry name" value="NAD(P)-binding Rossmann-fold domains"/>
    <property type="match status" value="1"/>
</dbReference>
<keyword evidence="2" id="KW-0560">Oxidoreductase</keyword>
<dbReference type="InterPro" id="IPR051687">
    <property type="entry name" value="Peroxisomal_Beta-Oxidation"/>
</dbReference>
<dbReference type="RefSeq" id="WP_307107359.1">
    <property type="nucleotide sequence ID" value="NZ_JAUTAS010000001.1"/>
</dbReference>
<comment type="caution">
    <text evidence="3">The sequence shown here is derived from an EMBL/GenBank/DDBJ whole genome shotgun (WGS) entry which is preliminary data.</text>
</comment>
<evidence type="ECO:0000256" key="2">
    <source>
        <dbReference type="ARBA" id="ARBA00023002"/>
    </source>
</evidence>
<evidence type="ECO:0000313" key="4">
    <source>
        <dbReference type="Proteomes" id="UP001226084"/>
    </source>
</evidence>
<dbReference type="InterPro" id="IPR020904">
    <property type="entry name" value="Sc_DH/Rdtase_CS"/>
</dbReference>
<sequence length="293" mass="31286">MQTHDDVSFEGQVGLVTGAASGLGLAYSRLLASRGARVVMHDVGAGLDGSGQDPARIDATVALLRGTGLQVHAAHAAIDQRDGCRALIADIVARHGRIDFIIHNAGWVEYQQIDALEEDRFDHMMTIAAKAPLWLAEAAWPSMQARHHGRIVLTTSDRALYPQYVQKGLAAYAAAKMAAVGIVNVLAAEGAPHNIVVNAISPVAKTRMWGVEGEPDELHPDAVAPGVAFLASTACRDGGWILRASNGQFHATRSVEADDVAYPRDLRATSADSIEDIAAQWSRIAQPTVEPRR</sequence>
<organism evidence="3 4">
    <name type="scientific">Stenotrophomonas rhizophila</name>
    <dbReference type="NCBI Taxonomy" id="216778"/>
    <lineage>
        <taxon>Bacteria</taxon>
        <taxon>Pseudomonadati</taxon>
        <taxon>Pseudomonadota</taxon>
        <taxon>Gammaproteobacteria</taxon>
        <taxon>Lysobacterales</taxon>
        <taxon>Lysobacteraceae</taxon>
        <taxon>Stenotrophomonas</taxon>
    </lineage>
</organism>
<dbReference type="EMBL" id="JAUTAS010000001">
    <property type="protein sequence ID" value="MDQ1109564.1"/>
    <property type="molecule type" value="Genomic_DNA"/>
</dbReference>
<dbReference type="PANTHER" id="PTHR45024:SF2">
    <property type="entry name" value="SCP2 DOMAIN-CONTAINING PROTEIN"/>
    <property type="match status" value="1"/>
</dbReference>
<dbReference type="Gene3D" id="3.40.50.720">
    <property type="entry name" value="NAD(P)-binding Rossmann-like Domain"/>
    <property type="match status" value="1"/>
</dbReference>
<protein>
    <submittedName>
        <fullName evidence="3">NAD(P)-dependent dehydrogenase (Short-subunit alcohol dehydrogenase family)</fullName>
    </submittedName>
</protein>
<accession>A0AAP5EA29</accession>
<dbReference type="PANTHER" id="PTHR45024">
    <property type="entry name" value="DEHYDROGENASES, SHORT CHAIN"/>
    <property type="match status" value="1"/>
</dbReference>
<dbReference type="Proteomes" id="UP001226084">
    <property type="component" value="Unassembled WGS sequence"/>
</dbReference>
<proteinExistence type="inferred from homology"/>
<dbReference type="Pfam" id="PF00106">
    <property type="entry name" value="adh_short"/>
    <property type="match status" value="1"/>
</dbReference>
<name>A0AAP5EA29_9GAMM</name>
<evidence type="ECO:0000256" key="1">
    <source>
        <dbReference type="ARBA" id="ARBA00006484"/>
    </source>
</evidence>
<dbReference type="AlphaFoldDB" id="A0AAP5EA29"/>
<dbReference type="GO" id="GO:0016491">
    <property type="term" value="F:oxidoreductase activity"/>
    <property type="evidence" value="ECO:0007669"/>
    <property type="project" value="UniProtKB-KW"/>
</dbReference>
<dbReference type="PROSITE" id="PS00061">
    <property type="entry name" value="ADH_SHORT"/>
    <property type="match status" value="1"/>
</dbReference>
<reference evidence="3" key="1">
    <citation type="submission" date="2023-07" db="EMBL/GenBank/DDBJ databases">
        <title>Functional and genomic diversity of the sorghum phyllosphere microbiome.</title>
        <authorList>
            <person name="Shade A."/>
        </authorList>
    </citation>
    <scope>NUCLEOTIDE SEQUENCE</scope>
    <source>
        <strain evidence="3">SORGH_AS_0457</strain>
    </source>
</reference>
<dbReference type="PRINTS" id="PR00081">
    <property type="entry name" value="GDHRDH"/>
</dbReference>
<gene>
    <name evidence="3" type="ORF">QE424_002723</name>
</gene>
<evidence type="ECO:0000313" key="3">
    <source>
        <dbReference type="EMBL" id="MDQ1109564.1"/>
    </source>
</evidence>